<organism evidence="3 4">
    <name type="scientific">Sarocladium strictum</name>
    <name type="common">Black bundle disease fungus</name>
    <name type="synonym">Acremonium strictum</name>
    <dbReference type="NCBI Taxonomy" id="5046"/>
    <lineage>
        <taxon>Eukaryota</taxon>
        <taxon>Fungi</taxon>
        <taxon>Dikarya</taxon>
        <taxon>Ascomycota</taxon>
        <taxon>Pezizomycotina</taxon>
        <taxon>Sordariomycetes</taxon>
        <taxon>Hypocreomycetidae</taxon>
        <taxon>Hypocreales</taxon>
        <taxon>Sarocladiaceae</taxon>
        <taxon>Sarocladium</taxon>
    </lineage>
</organism>
<dbReference type="InterPro" id="IPR053274">
    <property type="entry name" value="Fluconazole_resistance"/>
</dbReference>
<reference evidence="3" key="1">
    <citation type="submission" date="2022-10" db="EMBL/GenBank/DDBJ databases">
        <title>Determination and structural analysis of whole genome sequence of Sarocladium strictum F4-1.</title>
        <authorList>
            <person name="Hu L."/>
            <person name="Jiang Y."/>
        </authorList>
    </citation>
    <scope>NUCLEOTIDE SEQUENCE</scope>
    <source>
        <strain evidence="3">F4-1</strain>
    </source>
</reference>
<feature type="domain" description="Gag1-like clamp" evidence="2">
    <location>
        <begin position="215"/>
        <end position="419"/>
    </location>
</feature>
<accession>A0AA39L7Q8</accession>
<feature type="compositionally biased region" description="Low complexity" evidence="1">
    <location>
        <begin position="291"/>
        <end position="327"/>
    </location>
</feature>
<protein>
    <recommendedName>
        <fullName evidence="2">Gag1-like clamp domain-containing protein</fullName>
    </recommendedName>
</protein>
<feature type="compositionally biased region" description="Basic and acidic residues" evidence="1">
    <location>
        <begin position="482"/>
        <end position="492"/>
    </location>
</feature>
<dbReference type="EMBL" id="JAPDFR010000004">
    <property type="protein sequence ID" value="KAK0386959.1"/>
    <property type="molecule type" value="Genomic_DNA"/>
</dbReference>
<dbReference type="AlphaFoldDB" id="A0AA39L7Q8"/>
<evidence type="ECO:0000313" key="4">
    <source>
        <dbReference type="Proteomes" id="UP001175261"/>
    </source>
</evidence>
<feature type="region of interest" description="Disordered" evidence="1">
    <location>
        <begin position="272"/>
        <end position="350"/>
    </location>
</feature>
<dbReference type="Pfam" id="PF13259">
    <property type="entry name" value="clamp_Gag1-like"/>
    <property type="match status" value="1"/>
</dbReference>
<feature type="region of interest" description="Disordered" evidence="1">
    <location>
        <begin position="149"/>
        <end position="175"/>
    </location>
</feature>
<feature type="region of interest" description="Disordered" evidence="1">
    <location>
        <begin position="477"/>
        <end position="497"/>
    </location>
</feature>
<proteinExistence type="predicted"/>
<feature type="region of interest" description="Disordered" evidence="1">
    <location>
        <begin position="443"/>
        <end position="462"/>
    </location>
</feature>
<gene>
    <name evidence="3" type="ORF">NLU13_5272</name>
</gene>
<feature type="compositionally biased region" description="Basic and acidic residues" evidence="1">
    <location>
        <begin position="330"/>
        <end position="341"/>
    </location>
</feature>
<dbReference type="PANTHER" id="PTHR28065:SF1">
    <property type="entry name" value="DUF4050 DOMAIN-CONTAINING PROTEIN"/>
    <property type="match status" value="1"/>
</dbReference>
<comment type="caution">
    <text evidence="3">The sequence shown here is derived from an EMBL/GenBank/DDBJ whole genome shotgun (WGS) entry which is preliminary data.</text>
</comment>
<sequence length="521" mass="56367">MIFSDIYKGPRSPLAKLRHQSLPAATNTAEMGSIPSANDDTARPDWINDEYADLLSRDKVRQKEAVKRYLSAKVRNDWVFTWPPASLDDAAPVAKPADVPDVAKPETIDLHAQNGERPETESQIFDAPAVAPPVTRDDAFETACGPVQDEVKDDDGYHVDDTADDEDRLSVQSGEDETDNISIYSIVSEDPLHYRPRMDWTSDLSDSETISFSTPFRFNSPEDVGPEVQAAMEERKAKQRREAREEAKWNEGFACYEARRNAWTGARTVRIKSKPVAHSTSPRSGRRFFFRRSISSSPPAASTPMAMGTMGSQTHSAAETSDASSSANNDGDKLHPLRTKDSTASASGPETAYPVQTLIPLAPPILPPENCLRASINPSVYINLYEKVILSSLQPSCPINLSDMIRSCVVGWQRDGEWPPRAIVPITTAAAAAAAAAAAQRKRQQKAAKRLSNAGASDGTGAASNVARRMSFGLLGSGGGGVKEKDETDGSRAGKGFRRSLQKALGIGTLPVQGNEGTAVR</sequence>
<evidence type="ECO:0000313" key="3">
    <source>
        <dbReference type="EMBL" id="KAK0386959.1"/>
    </source>
</evidence>
<dbReference type="Proteomes" id="UP001175261">
    <property type="component" value="Unassembled WGS sequence"/>
</dbReference>
<name>A0AA39L7Q8_SARSR</name>
<evidence type="ECO:0000259" key="2">
    <source>
        <dbReference type="Pfam" id="PF13259"/>
    </source>
</evidence>
<keyword evidence="4" id="KW-1185">Reference proteome</keyword>
<dbReference type="PANTHER" id="PTHR28065">
    <property type="entry name" value="FREQUENIN"/>
    <property type="match status" value="1"/>
</dbReference>
<dbReference type="InterPro" id="IPR025124">
    <property type="entry name" value="Gag1-like_clamp"/>
</dbReference>
<evidence type="ECO:0000256" key="1">
    <source>
        <dbReference type="SAM" id="MobiDB-lite"/>
    </source>
</evidence>